<organism evidence="2 3">
    <name type="scientific">Blepharisma stoltei</name>
    <dbReference type="NCBI Taxonomy" id="1481888"/>
    <lineage>
        <taxon>Eukaryota</taxon>
        <taxon>Sar</taxon>
        <taxon>Alveolata</taxon>
        <taxon>Ciliophora</taxon>
        <taxon>Postciliodesmatophora</taxon>
        <taxon>Heterotrichea</taxon>
        <taxon>Heterotrichida</taxon>
        <taxon>Blepharismidae</taxon>
        <taxon>Blepharisma</taxon>
    </lineage>
</organism>
<keyword evidence="3" id="KW-1185">Reference proteome</keyword>
<sequence length="92" mass="11086">MHFNAFIHNFSTVIILSISAIYIFISNMIEVINLLNSNCIKMPIFIISILKFLSPLCPIEWHTIYSQSPWYWKSYSQELNSRFRLWQRPIFR</sequence>
<protein>
    <submittedName>
        <fullName evidence="2">Uncharacterized protein</fullName>
    </submittedName>
</protein>
<comment type="caution">
    <text evidence="2">The sequence shown here is derived from an EMBL/GenBank/DDBJ whole genome shotgun (WGS) entry which is preliminary data.</text>
</comment>
<accession>A0AAU9K6R9</accession>
<proteinExistence type="predicted"/>
<dbReference type="Proteomes" id="UP001162131">
    <property type="component" value="Unassembled WGS sequence"/>
</dbReference>
<reference evidence="2" key="1">
    <citation type="submission" date="2021-09" db="EMBL/GenBank/DDBJ databases">
        <authorList>
            <consortium name="AG Swart"/>
            <person name="Singh M."/>
            <person name="Singh A."/>
            <person name="Seah K."/>
            <person name="Emmerich C."/>
        </authorList>
    </citation>
    <scope>NUCLEOTIDE SEQUENCE</scope>
    <source>
        <strain evidence="2">ATCC30299</strain>
    </source>
</reference>
<feature type="transmembrane region" description="Helical" evidence="1">
    <location>
        <begin position="6"/>
        <end position="25"/>
    </location>
</feature>
<evidence type="ECO:0000313" key="3">
    <source>
        <dbReference type="Proteomes" id="UP001162131"/>
    </source>
</evidence>
<gene>
    <name evidence="2" type="ORF">BSTOLATCC_MIC57173</name>
</gene>
<keyword evidence="1" id="KW-0472">Membrane</keyword>
<name>A0AAU9K6R9_9CILI</name>
<keyword evidence="1" id="KW-1133">Transmembrane helix</keyword>
<evidence type="ECO:0000256" key="1">
    <source>
        <dbReference type="SAM" id="Phobius"/>
    </source>
</evidence>
<dbReference type="EMBL" id="CAJZBQ010000055">
    <property type="protein sequence ID" value="CAG9332887.1"/>
    <property type="molecule type" value="Genomic_DNA"/>
</dbReference>
<evidence type="ECO:0000313" key="2">
    <source>
        <dbReference type="EMBL" id="CAG9332887.1"/>
    </source>
</evidence>
<dbReference type="AlphaFoldDB" id="A0AAU9K6R9"/>
<keyword evidence="1" id="KW-0812">Transmembrane</keyword>